<comment type="caution">
    <text evidence="7">The sequence shown here is derived from an EMBL/GenBank/DDBJ whole genome shotgun (WGS) entry which is preliminary data.</text>
</comment>
<dbReference type="InterPro" id="IPR008521">
    <property type="entry name" value="Mg_trans_NIPA"/>
</dbReference>
<feature type="transmembrane region" description="Helical" evidence="6">
    <location>
        <begin position="117"/>
        <end position="137"/>
    </location>
</feature>
<dbReference type="EMBL" id="RWJN01000276">
    <property type="protein sequence ID" value="TCD63773.1"/>
    <property type="molecule type" value="Genomic_DNA"/>
</dbReference>
<evidence type="ECO:0000313" key="7">
    <source>
        <dbReference type="EMBL" id="TCD63773.1"/>
    </source>
</evidence>
<dbReference type="PANTHER" id="PTHR12570">
    <property type="match status" value="1"/>
</dbReference>
<dbReference type="SUPFAM" id="SSF103481">
    <property type="entry name" value="Multidrug resistance efflux transporter EmrE"/>
    <property type="match status" value="1"/>
</dbReference>
<name>A0A4R0RAV4_9APHY</name>
<reference evidence="7 8" key="1">
    <citation type="submission" date="2018-11" db="EMBL/GenBank/DDBJ databases">
        <title>Genome assembly of Steccherinum ochraceum LE-BIN_3174, the white-rot fungus of the Steccherinaceae family (The Residual Polyporoid clade, Polyporales, Basidiomycota).</title>
        <authorList>
            <person name="Fedorova T.V."/>
            <person name="Glazunova O.A."/>
            <person name="Landesman E.O."/>
            <person name="Moiseenko K.V."/>
            <person name="Psurtseva N.V."/>
            <person name="Savinova O.S."/>
            <person name="Shakhova N.V."/>
            <person name="Tyazhelova T.V."/>
            <person name="Vasina D.V."/>
        </authorList>
    </citation>
    <scope>NUCLEOTIDE SEQUENCE [LARGE SCALE GENOMIC DNA]</scope>
    <source>
        <strain evidence="7 8">LE-BIN_3174</strain>
    </source>
</reference>
<dbReference type="OrthoDB" id="6428174at2759"/>
<dbReference type="Pfam" id="PF05653">
    <property type="entry name" value="Mg_trans_NIPA"/>
    <property type="match status" value="1"/>
</dbReference>
<comment type="subcellular location">
    <subcellularLocation>
        <location evidence="1">Membrane</location>
        <topology evidence="1">Multi-pass membrane protein</topology>
    </subcellularLocation>
</comment>
<feature type="transmembrane region" description="Helical" evidence="6">
    <location>
        <begin position="157"/>
        <end position="176"/>
    </location>
</feature>
<feature type="transmembrane region" description="Helical" evidence="6">
    <location>
        <begin position="65"/>
        <end position="83"/>
    </location>
</feature>
<feature type="transmembrane region" description="Helical" evidence="6">
    <location>
        <begin position="188"/>
        <end position="211"/>
    </location>
</feature>
<feature type="region of interest" description="Disordered" evidence="5">
    <location>
        <begin position="333"/>
        <end position="401"/>
    </location>
</feature>
<dbReference type="Proteomes" id="UP000292702">
    <property type="component" value="Unassembled WGS sequence"/>
</dbReference>
<evidence type="ECO:0008006" key="9">
    <source>
        <dbReference type="Google" id="ProtNLM"/>
    </source>
</evidence>
<organism evidence="7 8">
    <name type="scientific">Steccherinum ochraceum</name>
    <dbReference type="NCBI Taxonomy" id="92696"/>
    <lineage>
        <taxon>Eukaryota</taxon>
        <taxon>Fungi</taxon>
        <taxon>Dikarya</taxon>
        <taxon>Basidiomycota</taxon>
        <taxon>Agaricomycotina</taxon>
        <taxon>Agaricomycetes</taxon>
        <taxon>Polyporales</taxon>
        <taxon>Steccherinaceae</taxon>
        <taxon>Steccherinum</taxon>
    </lineage>
</organism>
<keyword evidence="2 6" id="KW-0812">Transmembrane</keyword>
<keyword evidence="8" id="KW-1185">Reference proteome</keyword>
<protein>
    <recommendedName>
        <fullName evidence="9">DUF803-domain-containing protein</fullName>
    </recommendedName>
</protein>
<feature type="compositionally biased region" description="Basic residues" evidence="5">
    <location>
        <begin position="347"/>
        <end position="361"/>
    </location>
</feature>
<evidence type="ECO:0000313" key="8">
    <source>
        <dbReference type="Proteomes" id="UP000292702"/>
    </source>
</evidence>
<evidence type="ECO:0000256" key="6">
    <source>
        <dbReference type="SAM" id="Phobius"/>
    </source>
</evidence>
<feature type="region of interest" description="Disordered" evidence="5">
    <location>
        <begin position="565"/>
        <end position="610"/>
    </location>
</feature>
<feature type="compositionally biased region" description="Polar residues" evidence="5">
    <location>
        <begin position="566"/>
        <end position="585"/>
    </location>
</feature>
<sequence>MSSPSPSPSSNPLSQPPQYRPVGIVLAIGSGLLIGSSFVFKKKGLLNSQKGHAAGEGVAYLKSPMWWFGMTLMILGELCNFAAYAFVEAIIVTPMGALSVVISGLLSHFFLNEKLSLFGWISSVQCLLGAAILALNGPEEQSVNTIIEFRHLFITPWFLAYGGVVIVAAVILALFVAPRWGKKSMLPYIGVCSLIGGLSVSCTQGLGACILTSIRGENQFKNWFIYFLLIFVVITLLTEIYYLNIALAMFNTAMVTPTYYVCFTFCTLVTSVILYKGLKASGAQIMTIVLAFAVICTGIFILQMSKVDPRKLNFVDERTTLLLEAAKHEVDPRGARSSEIQRSNTLRSRHSRRSRHSHTHSRGNSVRAGVTTPPSGGQAPSPASHPHSHITSPEADAEEERDGLGLDIDFGLEFDLDADDADEVTLAEKQAMIVEKTEEPGMDSLRGVAGALGTIIRARRRARALSAASAASAKRRGTIDEGVAGAVERVGSVGVASVGSGTSANAVRPSWFRGPWATPKSSRFRSVGSVEKGGENGTSAILGEMNEKGGDIEKGFGSCSVEVVDTPSTTDLSRPTTTSPQSLVAPSSHIPALSSSHGLPVDPPLRSSTSEQAVRTLVHFNEDRRTTSAPLVPQIQSHTRMLSADSGVVMHAVKSKEDQAEEERLERTS</sequence>
<dbReference type="GO" id="GO:0015095">
    <property type="term" value="F:magnesium ion transmembrane transporter activity"/>
    <property type="evidence" value="ECO:0007669"/>
    <property type="project" value="InterPro"/>
</dbReference>
<proteinExistence type="predicted"/>
<keyword evidence="4 6" id="KW-0472">Membrane</keyword>
<dbReference type="PANTHER" id="PTHR12570:SF92">
    <property type="entry name" value="SPICHTHYIN, ISOFORM B"/>
    <property type="match status" value="1"/>
</dbReference>
<feature type="transmembrane region" description="Helical" evidence="6">
    <location>
        <begin position="89"/>
        <end position="110"/>
    </location>
</feature>
<dbReference type="AlphaFoldDB" id="A0A4R0RAV4"/>
<feature type="transmembrane region" description="Helical" evidence="6">
    <location>
        <begin position="20"/>
        <end position="40"/>
    </location>
</feature>
<dbReference type="GO" id="GO:0016020">
    <property type="term" value="C:membrane"/>
    <property type="evidence" value="ECO:0007669"/>
    <property type="project" value="UniProtKB-SubCell"/>
</dbReference>
<dbReference type="InterPro" id="IPR037185">
    <property type="entry name" value="EmrE-like"/>
</dbReference>
<feature type="compositionally biased region" description="Low complexity" evidence="5">
    <location>
        <begin position="373"/>
        <end position="385"/>
    </location>
</feature>
<evidence type="ECO:0000256" key="2">
    <source>
        <dbReference type="ARBA" id="ARBA00022692"/>
    </source>
</evidence>
<evidence type="ECO:0000256" key="4">
    <source>
        <dbReference type="ARBA" id="ARBA00023136"/>
    </source>
</evidence>
<keyword evidence="3 6" id="KW-1133">Transmembrane helix</keyword>
<feature type="transmembrane region" description="Helical" evidence="6">
    <location>
        <begin position="281"/>
        <end position="302"/>
    </location>
</feature>
<evidence type="ECO:0000256" key="3">
    <source>
        <dbReference type="ARBA" id="ARBA00022989"/>
    </source>
</evidence>
<evidence type="ECO:0000256" key="5">
    <source>
        <dbReference type="SAM" id="MobiDB-lite"/>
    </source>
</evidence>
<evidence type="ECO:0000256" key="1">
    <source>
        <dbReference type="ARBA" id="ARBA00004141"/>
    </source>
</evidence>
<feature type="transmembrane region" description="Helical" evidence="6">
    <location>
        <begin position="223"/>
        <end position="245"/>
    </location>
</feature>
<accession>A0A4R0RAV4</accession>
<feature type="transmembrane region" description="Helical" evidence="6">
    <location>
        <begin position="257"/>
        <end position="275"/>
    </location>
</feature>
<gene>
    <name evidence="7" type="ORF">EIP91_004956</name>
</gene>